<sequence>MLGKETAKRIPQATLVEFNDMGHAPQMQDPQRFHEALLKGLQTR</sequence>
<dbReference type="Gene3D" id="3.40.50.1820">
    <property type="entry name" value="alpha/beta hydrolase"/>
    <property type="match status" value="1"/>
</dbReference>
<evidence type="ECO:0000313" key="2">
    <source>
        <dbReference type="Proteomes" id="UP000310719"/>
    </source>
</evidence>
<reference evidence="1 2" key="1">
    <citation type="submission" date="2019-05" db="EMBL/GenBank/DDBJ databases">
        <authorList>
            <consortium name="Pathogen Informatics"/>
        </authorList>
    </citation>
    <scope>NUCLEOTIDE SEQUENCE [LARGE SCALE GENOMIC DNA]</scope>
    <source>
        <strain evidence="1 2">NCTC13032</strain>
    </source>
</reference>
<dbReference type="AlphaFoldDB" id="A0A4U9HDC8"/>
<proteinExistence type="predicted"/>
<dbReference type="SUPFAM" id="SSF53474">
    <property type="entry name" value="alpha/beta-Hydrolases"/>
    <property type="match status" value="1"/>
</dbReference>
<name>A0A4U9HDC8_9ENTR</name>
<evidence type="ECO:0000313" key="1">
    <source>
        <dbReference type="EMBL" id="VTP61868.1"/>
    </source>
</evidence>
<accession>A0A4U9HDC8</accession>
<dbReference type="EMBL" id="LR590464">
    <property type="protein sequence ID" value="VTP61868.1"/>
    <property type="molecule type" value="Genomic_DNA"/>
</dbReference>
<dbReference type="Proteomes" id="UP000310719">
    <property type="component" value="Chromosome"/>
</dbReference>
<gene>
    <name evidence="1" type="ORF">NCTC13032_00048</name>
</gene>
<protein>
    <submittedName>
        <fullName evidence="1">Uncharacterized protein</fullName>
    </submittedName>
</protein>
<organism evidence="1 2">
    <name type="scientific">Leclercia adecarboxylata</name>
    <dbReference type="NCBI Taxonomy" id="83655"/>
    <lineage>
        <taxon>Bacteria</taxon>
        <taxon>Pseudomonadati</taxon>
        <taxon>Pseudomonadota</taxon>
        <taxon>Gammaproteobacteria</taxon>
        <taxon>Enterobacterales</taxon>
        <taxon>Enterobacteriaceae</taxon>
        <taxon>Leclercia</taxon>
    </lineage>
</organism>
<dbReference type="InterPro" id="IPR029058">
    <property type="entry name" value="AB_hydrolase_fold"/>
</dbReference>